<accession>A0AAW7JG04</accession>
<dbReference type="EMBL" id="JAUEIE010000001">
    <property type="protein sequence ID" value="MDN0021593.1"/>
    <property type="molecule type" value="Genomic_DNA"/>
</dbReference>
<dbReference type="AlphaFoldDB" id="A0AAW7JG04"/>
<evidence type="ECO:0000313" key="9">
    <source>
        <dbReference type="EMBL" id="MDN0024089.1"/>
    </source>
</evidence>
<dbReference type="Pfam" id="PF22666">
    <property type="entry name" value="Glyco_hydro_2_N2"/>
    <property type="match status" value="1"/>
</dbReference>
<evidence type="ECO:0000256" key="2">
    <source>
        <dbReference type="ARBA" id="ARBA00022801"/>
    </source>
</evidence>
<dbReference type="PANTHER" id="PTHR43536:SF1">
    <property type="entry name" value="MANNOSYLGLYCOPROTEIN ENDO-BETA-MANNOSIDASE"/>
    <property type="match status" value="1"/>
</dbReference>
<dbReference type="SUPFAM" id="SSF49785">
    <property type="entry name" value="Galactose-binding domain-like"/>
    <property type="match status" value="1"/>
</dbReference>
<dbReference type="Gene3D" id="2.60.40.10">
    <property type="entry name" value="Immunoglobulins"/>
    <property type="match status" value="3"/>
</dbReference>
<evidence type="ECO:0000259" key="5">
    <source>
        <dbReference type="Pfam" id="PF02836"/>
    </source>
</evidence>
<feature type="domain" description="Glycoside hydrolase family 2 immunoglobulin-like beta-sandwich" evidence="4">
    <location>
        <begin position="220"/>
        <end position="330"/>
    </location>
</feature>
<feature type="domain" description="Glycoside hydrolase family 2 catalytic" evidence="5">
    <location>
        <begin position="347"/>
        <end position="469"/>
    </location>
</feature>
<keyword evidence="2 9" id="KW-0378">Hydrolase</keyword>
<evidence type="ECO:0000259" key="4">
    <source>
        <dbReference type="Pfam" id="PF00703"/>
    </source>
</evidence>
<dbReference type="InterPro" id="IPR006102">
    <property type="entry name" value="Ig-like_GH2"/>
</dbReference>
<keyword evidence="3" id="KW-0326">Glycosidase</keyword>
<evidence type="ECO:0000313" key="11">
    <source>
        <dbReference type="Proteomes" id="UP001168478"/>
    </source>
</evidence>
<dbReference type="SUPFAM" id="SSF49303">
    <property type="entry name" value="beta-Galactosidase/glucuronidase domain"/>
    <property type="match status" value="3"/>
</dbReference>
<keyword evidence="10" id="KW-1185">Reference proteome</keyword>
<dbReference type="InterPro" id="IPR013783">
    <property type="entry name" value="Ig-like_fold"/>
</dbReference>
<dbReference type="GO" id="GO:0005975">
    <property type="term" value="P:carbohydrate metabolic process"/>
    <property type="evidence" value="ECO:0007669"/>
    <property type="project" value="InterPro"/>
</dbReference>
<dbReference type="InterPro" id="IPR008979">
    <property type="entry name" value="Galactose-bd-like_sf"/>
</dbReference>
<evidence type="ECO:0000259" key="7">
    <source>
        <dbReference type="Pfam" id="PF22666"/>
    </source>
</evidence>
<gene>
    <name evidence="8" type="ORF">QVN81_00935</name>
    <name evidence="9" type="ORF">QVN84_00925</name>
</gene>
<protein>
    <submittedName>
        <fullName evidence="9">Glycoside hydrolase family 2 TIM barrel-domain containing protein</fullName>
    </submittedName>
</protein>
<dbReference type="Pfam" id="PF02836">
    <property type="entry name" value="Glyco_hydro_2_C"/>
    <property type="match status" value="1"/>
</dbReference>
<dbReference type="Pfam" id="PF18368">
    <property type="entry name" value="Ig_GlcNase"/>
    <property type="match status" value="1"/>
</dbReference>
<dbReference type="GO" id="GO:0004553">
    <property type="term" value="F:hydrolase activity, hydrolyzing O-glycosyl compounds"/>
    <property type="evidence" value="ECO:0007669"/>
    <property type="project" value="InterPro"/>
</dbReference>
<dbReference type="InterPro" id="IPR017853">
    <property type="entry name" value="GH"/>
</dbReference>
<dbReference type="SUPFAM" id="SSF51445">
    <property type="entry name" value="(Trans)glycosidases"/>
    <property type="match status" value="1"/>
</dbReference>
<dbReference type="Gene3D" id="3.20.20.80">
    <property type="entry name" value="Glycosidases"/>
    <property type="match status" value="1"/>
</dbReference>
<dbReference type="InterPro" id="IPR036156">
    <property type="entry name" value="Beta-gal/glucu_dom_sf"/>
</dbReference>
<sequence length="867" mass="98520">MFTPVQAQINHFSLNSEDGNVVWKIFPQAETPMSGEKLSSGNTVKNAVTGIVPGTVFASYVRAGKEPCPEYGDNIYKVDEALYNRPFWYITSFRLPEKPAAGQHVWLCFENTNKFADFWFNGHKLSGTVSSVKDVKGHMMRSRFDITDFYRNDGDNHIAVLIYDPDEKKTRTGKDPYGVVCSPSYLAGAGWDWMPYVPGREAGITGKASVEVTGAAKMIDPWMRSYLPSLDRAELKLASGIANYSGKSQTVTVKGVITPGDITFTKSVRVESGDTAIINISKADCIGFVVDNPRLWWPNGYGKPDLYTCKLQAFVDGKMSDERSIRFGIKKNEYRIETNAVGYPVLNIYVNGQRIYVKGGNWGMSEYLLRCHNEDYRKWIRLHQDLNYNMIRLWTGCVTDEEFYDYCDESGIMVWDDFWLYVAWNDVADHDAFKANARDKVRRLRNHPSITVWCGANETHPVADIDQALRMIVMEEDGNDRLYKSCSNQDALSGSGWWKDLPPRHHFETSASNLAFNKPSYPYGSDHGYGFRTEIGMATFPQYESVVRFIPKEEQWPLPDDERLKNDDDNVWNSHFFGKEASNADPVSYKKNVNDRYGEATSLEDFCEKAQLVNIEDMKGMYEAWQDKMWNDASGLLIWMSHPAYPSFVWQTYDYYGNPTGCYWGARKACEPLHVQWNCLDNSVKMVNTTASDLNDARVTATVYDLKGNIIHTQNAVAGCKASDISEAMTLTPSADGLQFIRLCLKDAGGRLVSENFYWHNGKEYLAYEELADMPEAALKARLVSRDGSKATFELINKSKHVSFANRLRLVEGKKKEAVLPVIWSDNYVTLMPGEKKVITIEMPDNTGKVRLLCKQYHHKENKVLDI</sequence>
<dbReference type="Proteomes" id="UP001167831">
    <property type="component" value="Unassembled WGS sequence"/>
</dbReference>
<dbReference type="InterPro" id="IPR043534">
    <property type="entry name" value="EBDG/EBM"/>
</dbReference>
<evidence type="ECO:0000313" key="8">
    <source>
        <dbReference type="EMBL" id="MDN0021593.1"/>
    </source>
</evidence>
<comment type="caution">
    <text evidence="9">The sequence shown here is derived from an EMBL/GenBank/DDBJ whole genome shotgun (WGS) entry which is preliminary data.</text>
</comment>
<evidence type="ECO:0000256" key="1">
    <source>
        <dbReference type="ARBA" id="ARBA00007401"/>
    </source>
</evidence>
<reference evidence="9" key="1">
    <citation type="submission" date="2023-06" db="EMBL/GenBank/DDBJ databases">
        <authorList>
            <person name="Zeman M."/>
            <person name="Kubasova T."/>
            <person name="Jahodarova E."/>
            <person name="Nykrynova M."/>
            <person name="Rychlik I."/>
        </authorList>
    </citation>
    <scope>NUCLEOTIDE SEQUENCE</scope>
    <source>
        <strain evidence="9">ET15</strain>
        <strain evidence="8">ET37</strain>
    </source>
</reference>
<dbReference type="Gene3D" id="2.60.120.260">
    <property type="entry name" value="Galactose-binding domain-like"/>
    <property type="match status" value="1"/>
</dbReference>
<name>A0AAW7JG04_9BACT</name>
<dbReference type="InterPro" id="IPR054593">
    <property type="entry name" value="Beta-mannosidase-like_N2"/>
</dbReference>
<feature type="domain" description="Exo-beta-D-glucosaminidase Ig-fold" evidence="6">
    <location>
        <begin position="757"/>
        <end position="849"/>
    </location>
</feature>
<proteinExistence type="inferred from homology"/>
<dbReference type="Pfam" id="PF00703">
    <property type="entry name" value="Glyco_hydro_2"/>
    <property type="match status" value="1"/>
</dbReference>
<comment type="similarity">
    <text evidence="1">Belongs to the glycosyl hydrolase 2 family.</text>
</comment>
<feature type="domain" description="Beta-mannosidase-like galactose-binding" evidence="7">
    <location>
        <begin position="47"/>
        <end position="198"/>
    </location>
</feature>
<evidence type="ECO:0000259" key="6">
    <source>
        <dbReference type="Pfam" id="PF18368"/>
    </source>
</evidence>
<dbReference type="InterPro" id="IPR006103">
    <property type="entry name" value="Glyco_hydro_2_cat"/>
</dbReference>
<organism evidence="9 11">
    <name type="scientific">Leyella lascolaii</name>
    <dbReference type="NCBI Taxonomy" id="1776379"/>
    <lineage>
        <taxon>Bacteria</taxon>
        <taxon>Pseudomonadati</taxon>
        <taxon>Bacteroidota</taxon>
        <taxon>Bacteroidia</taxon>
        <taxon>Bacteroidales</taxon>
        <taxon>Prevotellaceae</taxon>
        <taxon>Leyella</taxon>
    </lineage>
</organism>
<dbReference type="Proteomes" id="UP001168478">
    <property type="component" value="Unassembled WGS sequence"/>
</dbReference>
<evidence type="ECO:0000313" key="10">
    <source>
        <dbReference type="Proteomes" id="UP001167831"/>
    </source>
</evidence>
<dbReference type="InterPro" id="IPR041351">
    <property type="entry name" value="Ig_GlcNase"/>
</dbReference>
<dbReference type="PANTHER" id="PTHR43536">
    <property type="entry name" value="MANNOSYLGLYCOPROTEIN ENDO-BETA-MANNOSIDASE"/>
    <property type="match status" value="1"/>
</dbReference>
<dbReference type="EMBL" id="JAUEIF010000001">
    <property type="protein sequence ID" value="MDN0024089.1"/>
    <property type="molecule type" value="Genomic_DNA"/>
</dbReference>
<evidence type="ECO:0000256" key="3">
    <source>
        <dbReference type="ARBA" id="ARBA00023295"/>
    </source>
</evidence>
<reference evidence="9" key="2">
    <citation type="submission" date="2023-08" db="EMBL/GenBank/DDBJ databases">
        <title>Identification and characterization of horizontal gene transfer across gut microbiota members of farm animals based on homology search.</title>
        <authorList>
            <person name="Schwarzerova J."/>
            <person name="Nykrynova M."/>
            <person name="Jureckova K."/>
            <person name="Cejkova D."/>
            <person name="Rychlik I."/>
        </authorList>
    </citation>
    <scope>NUCLEOTIDE SEQUENCE</scope>
    <source>
        <strain evidence="9">ET15</strain>
        <strain evidence="8">ET37</strain>
    </source>
</reference>